<keyword evidence="1" id="KW-0677">Repeat</keyword>
<evidence type="ECO:0000256" key="4">
    <source>
        <dbReference type="SAM" id="MobiDB-lite"/>
    </source>
</evidence>
<dbReference type="InterPro" id="IPR002110">
    <property type="entry name" value="Ankyrin_rpt"/>
</dbReference>
<feature type="region of interest" description="Disordered" evidence="4">
    <location>
        <begin position="44"/>
        <end position="86"/>
    </location>
</feature>
<dbReference type="InterPro" id="IPR036770">
    <property type="entry name" value="Ankyrin_rpt-contain_sf"/>
</dbReference>
<dbReference type="PANTHER" id="PTHR24201">
    <property type="entry name" value="ANK_REP_REGION DOMAIN-CONTAINING PROTEIN"/>
    <property type="match status" value="1"/>
</dbReference>
<dbReference type="Pfam" id="PF12796">
    <property type="entry name" value="Ank_2"/>
    <property type="match status" value="1"/>
</dbReference>
<organism evidence="5 6">
    <name type="scientific">Rickenella mellea</name>
    <dbReference type="NCBI Taxonomy" id="50990"/>
    <lineage>
        <taxon>Eukaryota</taxon>
        <taxon>Fungi</taxon>
        <taxon>Dikarya</taxon>
        <taxon>Basidiomycota</taxon>
        <taxon>Agaricomycotina</taxon>
        <taxon>Agaricomycetes</taxon>
        <taxon>Hymenochaetales</taxon>
        <taxon>Rickenellaceae</taxon>
        <taxon>Rickenella</taxon>
    </lineage>
</organism>
<dbReference type="SUPFAM" id="SSF48403">
    <property type="entry name" value="Ankyrin repeat"/>
    <property type="match status" value="1"/>
</dbReference>
<feature type="repeat" description="ANK" evidence="3">
    <location>
        <begin position="110"/>
        <end position="142"/>
    </location>
</feature>
<dbReference type="SMART" id="SM00248">
    <property type="entry name" value="ANK"/>
    <property type="match status" value="2"/>
</dbReference>
<dbReference type="PANTHER" id="PTHR24201:SF16">
    <property type="entry name" value="ANKYRIN-1-LIKE-RELATED"/>
    <property type="match status" value="1"/>
</dbReference>
<reference evidence="5 6" key="1">
    <citation type="submission" date="2018-06" db="EMBL/GenBank/DDBJ databases">
        <title>A transcriptomic atlas of mushroom development highlights an independent origin of complex multicellularity.</title>
        <authorList>
            <consortium name="DOE Joint Genome Institute"/>
            <person name="Krizsan K."/>
            <person name="Almasi E."/>
            <person name="Merenyi Z."/>
            <person name="Sahu N."/>
            <person name="Viragh M."/>
            <person name="Koszo T."/>
            <person name="Mondo S."/>
            <person name="Kiss B."/>
            <person name="Balint B."/>
            <person name="Kues U."/>
            <person name="Barry K."/>
            <person name="Hegedus J.C."/>
            <person name="Henrissat B."/>
            <person name="Johnson J."/>
            <person name="Lipzen A."/>
            <person name="Ohm R."/>
            <person name="Nagy I."/>
            <person name="Pangilinan J."/>
            <person name="Yan J."/>
            <person name="Xiong Y."/>
            <person name="Grigoriev I.V."/>
            <person name="Hibbett D.S."/>
            <person name="Nagy L.G."/>
        </authorList>
    </citation>
    <scope>NUCLEOTIDE SEQUENCE [LARGE SCALE GENOMIC DNA]</scope>
    <source>
        <strain evidence="5 6">SZMC22713</strain>
    </source>
</reference>
<dbReference type="VEuPathDB" id="FungiDB:BD410DRAFT_227337"/>
<evidence type="ECO:0000256" key="3">
    <source>
        <dbReference type="PROSITE-ProRule" id="PRU00023"/>
    </source>
</evidence>
<gene>
    <name evidence="5" type="ORF">BD410DRAFT_227337</name>
</gene>
<protein>
    <submittedName>
        <fullName evidence="5">Ankyrin</fullName>
    </submittedName>
</protein>
<evidence type="ECO:0000256" key="1">
    <source>
        <dbReference type="ARBA" id="ARBA00022737"/>
    </source>
</evidence>
<proteinExistence type="predicted"/>
<dbReference type="Proteomes" id="UP000294933">
    <property type="component" value="Unassembled WGS sequence"/>
</dbReference>
<sequence>MATKWRNNEIGAEERYKVIAGRLGWNGALATPSLAVEEPTVEELLAADNSSSPSKTTGGDTGVTVSAMAPADEDDDGPPLHKFAISGDSQGLSRFLERNPGQNVNEKDAYGYTPLHLASDRGNENSVRILLSQGADIFTKDADGFRPIDLAREASHSDVVSLLENTAKSTRNTD</sequence>
<keyword evidence="2 3" id="KW-0040">ANK repeat</keyword>
<dbReference type="InterPro" id="IPR050776">
    <property type="entry name" value="Ank_Repeat/CDKN_Inhibitor"/>
</dbReference>
<dbReference type="GO" id="GO:0005634">
    <property type="term" value="C:nucleus"/>
    <property type="evidence" value="ECO:0007669"/>
    <property type="project" value="TreeGrafter"/>
</dbReference>
<keyword evidence="6" id="KW-1185">Reference proteome</keyword>
<evidence type="ECO:0000313" key="6">
    <source>
        <dbReference type="Proteomes" id="UP000294933"/>
    </source>
</evidence>
<dbReference type="PROSITE" id="PS50088">
    <property type="entry name" value="ANK_REPEAT"/>
    <property type="match status" value="1"/>
</dbReference>
<feature type="compositionally biased region" description="Polar residues" evidence="4">
    <location>
        <begin position="48"/>
        <end position="58"/>
    </location>
</feature>
<dbReference type="AlphaFoldDB" id="A0A4Y7QLK3"/>
<dbReference type="STRING" id="50990.A0A4Y7QLK3"/>
<dbReference type="Gene3D" id="1.25.40.20">
    <property type="entry name" value="Ankyrin repeat-containing domain"/>
    <property type="match status" value="1"/>
</dbReference>
<dbReference type="PROSITE" id="PS50297">
    <property type="entry name" value="ANK_REP_REGION"/>
    <property type="match status" value="1"/>
</dbReference>
<dbReference type="OrthoDB" id="341259at2759"/>
<dbReference type="EMBL" id="ML170157">
    <property type="protein sequence ID" value="TDL28503.1"/>
    <property type="molecule type" value="Genomic_DNA"/>
</dbReference>
<evidence type="ECO:0000313" key="5">
    <source>
        <dbReference type="EMBL" id="TDL28503.1"/>
    </source>
</evidence>
<name>A0A4Y7QLK3_9AGAM</name>
<evidence type="ECO:0000256" key="2">
    <source>
        <dbReference type="ARBA" id="ARBA00023043"/>
    </source>
</evidence>
<accession>A0A4Y7QLK3</accession>